<sequence length="143" mass="14851">MIRELTVAAAIAGAAIALAPSAVADPGPMYPDDPSHYDTSATDVPGMNYQASLGAPCDNYQLFTFGRSRGGSTVVCHYIPNQWPPVYTGFWVSSYPLKGVQEIGAPCDGPKGAAQAPDGRPMVCLGDQGWQPGTLTGAGFFPG</sequence>
<keyword evidence="1" id="KW-0732">Signal</keyword>
<evidence type="ECO:0000313" key="3">
    <source>
        <dbReference type="Proteomes" id="UP000320095"/>
    </source>
</evidence>
<evidence type="ECO:0000313" key="2">
    <source>
        <dbReference type="EMBL" id="TPG33853.1"/>
    </source>
</evidence>
<dbReference type="OrthoDB" id="4748009at2"/>
<organism evidence="2 3">
    <name type="scientific">Mycolicibacterium hodleri</name>
    <dbReference type="NCBI Taxonomy" id="49897"/>
    <lineage>
        <taxon>Bacteria</taxon>
        <taxon>Bacillati</taxon>
        <taxon>Actinomycetota</taxon>
        <taxon>Actinomycetes</taxon>
        <taxon>Mycobacteriales</taxon>
        <taxon>Mycobacteriaceae</taxon>
        <taxon>Mycolicibacterium</taxon>
    </lineage>
</organism>
<accession>A0A502E8B1</accession>
<gene>
    <name evidence="2" type="ORF">EAH80_16175</name>
</gene>
<comment type="caution">
    <text evidence="2">The sequence shown here is derived from an EMBL/GenBank/DDBJ whole genome shotgun (WGS) entry which is preliminary data.</text>
</comment>
<feature type="chain" id="PRO_5021459566" description="Secreted protein" evidence="1">
    <location>
        <begin position="25"/>
        <end position="143"/>
    </location>
</feature>
<name>A0A502E8B1_9MYCO</name>
<dbReference type="EMBL" id="RCZG01000005">
    <property type="protein sequence ID" value="TPG33853.1"/>
    <property type="molecule type" value="Genomic_DNA"/>
</dbReference>
<reference evidence="2 3" key="1">
    <citation type="journal article" date="2019" name="Environ. Microbiol.">
        <title>Species interactions and distinct microbial communities in high Arctic permafrost affected cryosols are associated with the CH4 and CO2 gas fluxes.</title>
        <authorList>
            <person name="Altshuler I."/>
            <person name="Hamel J."/>
            <person name="Turney S."/>
            <person name="Magnuson E."/>
            <person name="Levesque R."/>
            <person name="Greer C."/>
            <person name="Whyte L.G."/>
        </authorList>
    </citation>
    <scope>NUCLEOTIDE SEQUENCE [LARGE SCALE GENOMIC DNA]</scope>
    <source>
        <strain evidence="2 3">S5.20</strain>
    </source>
</reference>
<proteinExistence type="predicted"/>
<evidence type="ECO:0008006" key="4">
    <source>
        <dbReference type="Google" id="ProtNLM"/>
    </source>
</evidence>
<dbReference type="Proteomes" id="UP000320095">
    <property type="component" value="Unassembled WGS sequence"/>
</dbReference>
<keyword evidence="3" id="KW-1185">Reference proteome</keyword>
<dbReference type="RefSeq" id="WP_140692761.1">
    <property type="nucleotide sequence ID" value="NZ_RCZG01000005.1"/>
</dbReference>
<evidence type="ECO:0000256" key="1">
    <source>
        <dbReference type="SAM" id="SignalP"/>
    </source>
</evidence>
<dbReference type="AlphaFoldDB" id="A0A502E8B1"/>
<feature type="signal peptide" evidence="1">
    <location>
        <begin position="1"/>
        <end position="24"/>
    </location>
</feature>
<protein>
    <recommendedName>
        <fullName evidence="4">Secreted protein</fullName>
    </recommendedName>
</protein>